<comment type="subcellular location">
    <subcellularLocation>
        <location evidence="1">Membrane</location>
        <topology evidence="1">Multi-pass membrane protein</topology>
    </subcellularLocation>
</comment>
<dbReference type="CDD" id="cd17352">
    <property type="entry name" value="MFS_MCT_SLC16"/>
    <property type="match status" value="1"/>
</dbReference>
<dbReference type="InterPro" id="IPR020846">
    <property type="entry name" value="MFS_dom"/>
</dbReference>
<protein>
    <submittedName>
        <fullName evidence="10">MFS general substrate transporter</fullName>
    </submittedName>
</protein>
<evidence type="ECO:0000256" key="6">
    <source>
        <dbReference type="ARBA" id="ARBA00023136"/>
    </source>
</evidence>
<evidence type="ECO:0000256" key="3">
    <source>
        <dbReference type="ARBA" id="ARBA00022448"/>
    </source>
</evidence>
<evidence type="ECO:0000313" key="11">
    <source>
        <dbReference type="Proteomes" id="UP001174691"/>
    </source>
</evidence>
<keyword evidence="11" id="KW-1185">Reference proteome</keyword>
<dbReference type="Gene3D" id="1.20.1250.20">
    <property type="entry name" value="MFS general substrate transporter like domains"/>
    <property type="match status" value="1"/>
</dbReference>
<dbReference type="PANTHER" id="PTHR11360">
    <property type="entry name" value="MONOCARBOXYLATE TRANSPORTER"/>
    <property type="match status" value="1"/>
</dbReference>
<keyword evidence="6 8" id="KW-0472">Membrane</keyword>
<dbReference type="PANTHER" id="PTHR11360:SF224">
    <property type="entry name" value="MAJOR FACILITATOR SUPERFAMILY (MFS) PROFILE DOMAIN-CONTAINING PROTEIN-RELATED"/>
    <property type="match status" value="1"/>
</dbReference>
<feature type="transmembrane region" description="Helical" evidence="8">
    <location>
        <begin position="357"/>
        <end position="380"/>
    </location>
</feature>
<dbReference type="InterPro" id="IPR050327">
    <property type="entry name" value="Proton-linked_MCT"/>
</dbReference>
<dbReference type="Proteomes" id="UP001174691">
    <property type="component" value="Unassembled WGS sequence"/>
</dbReference>
<evidence type="ECO:0000256" key="5">
    <source>
        <dbReference type="ARBA" id="ARBA00022989"/>
    </source>
</evidence>
<feature type="transmembrane region" description="Helical" evidence="8">
    <location>
        <begin position="223"/>
        <end position="244"/>
    </location>
</feature>
<feature type="transmembrane region" description="Helical" evidence="8">
    <location>
        <begin position="63"/>
        <end position="83"/>
    </location>
</feature>
<evidence type="ECO:0000256" key="2">
    <source>
        <dbReference type="ARBA" id="ARBA00006727"/>
    </source>
</evidence>
<feature type="transmembrane region" description="Helical" evidence="8">
    <location>
        <begin position="265"/>
        <end position="285"/>
    </location>
</feature>
<evidence type="ECO:0000256" key="8">
    <source>
        <dbReference type="SAM" id="Phobius"/>
    </source>
</evidence>
<accession>A0AA38VGA0</accession>
<evidence type="ECO:0000256" key="7">
    <source>
        <dbReference type="SAM" id="MobiDB-lite"/>
    </source>
</evidence>
<dbReference type="GO" id="GO:0016020">
    <property type="term" value="C:membrane"/>
    <property type="evidence" value="ECO:0007669"/>
    <property type="project" value="UniProtKB-SubCell"/>
</dbReference>
<keyword evidence="4 8" id="KW-0812">Transmembrane</keyword>
<feature type="transmembrane region" description="Helical" evidence="8">
    <location>
        <begin position="301"/>
        <end position="320"/>
    </location>
</feature>
<feature type="transmembrane region" description="Helical" evidence="8">
    <location>
        <begin position="190"/>
        <end position="211"/>
    </location>
</feature>
<evidence type="ECO:0000256" key="1">
    <source>
        <dbReference type="ARBA" id="ARBA00004141"/>
    </source>
</evidence>
<dbReference type="InterPro" id="IPR036259">
    <property type="entry name" value="MFS_trans_sf"/>
</dbReference>
<evidence type="ECO:0000256" key="4">
    <source>
        <dbReference type="ARBA" id="ARBA00022692"/>
    </source>
</evidence>
<sequence>MSRLSSPTRQDAEKGDKAQIPSDTDETAASFIAPAPASDKETQPAPGGSPVWGSDAPDGGTRAWLCVLGGWATSFCSFGWLNSIGAFQEYYQTGPLHDYSPSTISWIPSLQIFFMMAMGPIVGKAYDTYGPRPLLLIGTFLHVFGLMMASISKTYYQFLLSQGVCSAIGVACIFQPGINTIVGWFHKKRGAAFGILSTGSSLGGIVFPIMITRLIRRVGYGWAMRSGAFLILGLLIVANLTITSRHPPRPTALSKEQMSKPFRERGFLILMAGLFVLNFGIFIPIDYLQIQGLEAGMRPQLAQYLIAILNAGSLLGRLLSGLLADKAGKYNVFVVATGTAGVFTLAFWIPAAGDSPIIAYAVIFGFFSGAYVSLIGALVAQISPLPEIGYRTGLVFLVCSVSGLIANPIAGQILDNTSSHWTGLKAFAGAMLLGGTAILIACRLSHTGFHLKRVF</sequence>
<feature type="transmembrane region" description="Helical" evidence="8">
    <location>
        <begin position="392"/>
        <end position="414"/>
    </location>
</feature>
<dbReference type="AlphaFoldDB" id="A0AA38VGA0"/>
<evidence type="ECO:0000259" key="9">
    <source>
        <dbReference type="PROSITE" id="PS50850"/>
    </source>
</evidence>
<proteinExistence type="inferred from homology"/>
<dbReference type="InterPro" id="IPR011701">
    <property type="entry name" value="MFS"/>
</dbReference>
<dbReference type="PROSITE" id="PS50850">
    <property type="entry name" value="MFS"/>
    <property type="match status" value="1"/>
</dbReference>
<reference evidence="10" key="1">
    <citation type="submission" date="2022-07" db="EMBL/GenBank/DDBJ databases">
        <title>Fungi with potential for degradation of polypropylene.</title>
        <authorList>
            <person name="Gostincar C."/>
        </authorList>
    </citation>
    <scope>NUCLEOTIDE SEQUENCE</scope>
    <source>
        <strain evidence="10">EXF-13287</strain>
    </source>
</reference>
<gene>
    <name evidence="10" type="ORF">NKR19_g9923</name>
</gene>
<organism evidence="10 11">
    <name type="scientific">Coniochaeta hoffmannii</name>
    <dbReference type="NCBI Taxonomy" id="91930"/>
    <lineage>
        <taxon>Eukaryota</taxon>
        <taxon>Fungi</taxon>
        <taxon>Dikarya</taxon>
        <taxon>Ascomycota</taxon>
        <taxon>Pezizomycotina</taxon>
        <taxon>Sordariomycetes</taxon>
        <taxon>Sordariomycetidae</taxon>
        <taxon>Coniochaetales</taxon>
        <taxon>Coniochaetaceae</taxon>
        <taxon>Coniochaeta</taxon>
    </lineage>
</organism>
<dbReference type="EMBL" id="JANBVN010000274">
    <property type="protein sequence ID" value="KAJ9130346.1"/>
    <property type="molecule type" value="Genomic_DNA"/>
</dbReference>
<feature type="transmembrane region" description="Helical" evidence="8">
    <location>
        <begin position="426"/>
        <end position="445"/>
    </location>
</feature>
<dbReference type="GO" id="GO:0022857">
    <property type="term" value="F:transmembrane transporter activity"/>
    <property type="evidence" value="ECO:0007669"/>
    <property type="project" value="InterPro"/>
</dbReference>
<feature type="domain" description="Major facilitator superfamily (MFS) profile" evidence="9">
    <location>
        <begin position="62"/>
        <end position="455"/>
    </location>
</feature>
<feature type="transmembrane region" description="Helical" evidence="8">
    <location>
        <begin position="134"/>
        <end position="152"/>
    </location>
</feature>
<keyword evidence="5 8" id="KW-1133">Transmembrane helix</keyword>
<evidence type="ECO:0000313" key="10">
    <source>
        <dbReference type="EMBL" id="KAJ9130346.1"/>
    </source>
</evidence>
<comment type="caution">
    <text evidence="10">The sequence shown here is derived from an EMBL/GenBank/DDBJ whole genome shotgun (WGS) entry which is preliminary data.</text>
</comment>
<feature type="transmembrane region" description="Helical" evidence="8">
    <location>
        <begin position="332"/>
        <end position="351"/>
    </location>
</feature>
<comment type="similarity">
    <text evidence="2">Belongs to the major facilitator superfamily. Monocarboxylate porter (TC 2.A.1.13) family.</text>
</comment>
<feature type="transmembrane region" description="Helical" evidence="8">
    <location>
        <begin position="103"/>
        <end position="122"/>
    </location>
</feature>
<name>A0AA38VGA0_9PEZI</name>
<keyword evidence="3" id="KW-0813">Transport</keyword>
<dbReference type="Pfam" id="PF07690">
    <property type="entry name" value="MFS_1"/>
    <property type="match status" value="1"/>
</dbReference>
<feature type="region of interest" description="Disordered" evidence="7">
    <location>
        <begin position="1"/>
        <end position="53"/>
    </location>
</feature>
<feature type="transmembrane region" description="Helical" evidence="8">
    <location>
        <begin position="158"/>
        <end position="178"/>
    </location>
</feature>
<dbReference type="SUPFAM" id="SSF103473">
    <property type="entry name" value="MFS general substrate transporter"/>
    <property type="match status" value="1"/>
</dbReference>